<sequence>MTCALTLQYQRVQTSHLEHNVVVDQPGLNANVVSQIKLPKGFSFEVSGMYQSASLSGVVRYRALGSLNAGVQKTFRKNGTLRLAMDDILATNVWVLDADLPEDKFSSSFRYDWHNQYIRLTYSFTIGNKMLKTVTVKRGAEEERGRVTD</sequence>
<gene>
    <name evidence="2" type="ORF">JI741_25780</name>
</gene>
<dbReference type="InterPro" id="IPR041700">
    <property type="entry name" value="OMP_b-brl_3"/>
</dbReference>
<dbReference type="SUPFAM" id="SSF56935">
    <property type="entry name" value="Porins"/>
    <property type="match status" value="1"/>
</dbReference>
<reference evidence="2 3" key="1">
    <citation type="submission" date="2021-01" db="EMBL/GenBank/DDBJ databases">
        <title>Chryseolinea sp. Jin1 Genome sequencing and assembly.</title>
        <authorList>
            <person name="Kim I."/>
        </authorList>
    </citation>
    <scope>NUCLEOTIDE SEQUENCE [LARGE SCALE GENOMIC DNA]</scope>
    <source>
        <strain evidence="2 3">Jin1</strain>
    </source>
</reference>
<dbReference type="EMBL" id="JAERRB010000012">
    <property type="protein sequence ID" value="MBL0744669.1"/>
    <property type="molecule type" value="Genomic_DNA"/>
</dbReference>
<feature type="domain" description="Outer membrane protein beta-barrel" evidence="1">
    <location>
        <begin position="4"/>
        <end position="123"/>
    </location>
</feature>
<evidence type="ECO:0000259" key="1">
    <source>
        <dbReference type="Pfam" id="PF14905"/>
    </source>
</evidence>
<keyword evidence="3" id="KW-1185">Reference proteome</keyword>
<name>A0ABS1KZ24_9BACT</name>
<protein>
    <submittedName>
        <fullName evidence="2">Outer membrane beta-barrel protein</fullName>
    </submittedName>
</protein>
<comment type="caution">
    <text evidence="2">The sequence shown here is derived from an EMBL/GenBank/DDBJ whole genome shotgun (WGS) entry which is preliminary data.</text>
</comment>
<accession>A0ABS1KZ24</accession>
<evidence type="ECO:0000313" key="2">
    <source>
        <dbReference type="EMBL" id="MBL0744669.1"/>
    </source>
</evidence>
<dbReference type="Pfam" id="PF14905">
    <property type="entry name" value="OMP_b-brl_3"/>
    <property type="match status" value="1"/>
</dbReference>
<dbReference type="Proteomes" id="UP000613030">
    <property type="component" value="Unassembled WGS sequence"/>
</dbReference>
<proteinExistence type="predicted"/>
<organism evidence="2 3">
    <name type="scientific">Chryseolinea lacunae</name>
    <dbReference type="NCBI Taxonomy" id="2801331"/>
    <lineage>
        <taxon>Bacteria</taxon>
        <taxon>Pseudomonadati</taxon>
        <taxon>Bacteroidota</taxon>
        <taxon>Cytophagia</taxon>
        <taxon>Cytophagales</taxon>
        <taxon>Fulvivirgaceae</taxon>
        <taxon>Chryseolinea</taxon>
    </lineage>
</organism>
<evidence type="ECO:0000313" key="3">
    <source>
        <dbReference type="Proteomes" id="UP000613030"/>
    </source>
</evidence>